<gene>
    <name evidence="5" type="ORF">BKA67DRAFT_611239</name>
</gene>
<keyword evidence="6" id="KW-1185">Reference proteome</keyword>
<keyword evidence="3" id="KW-0732">Signal</keyword>
<evidence type="ECO:0000259" key="4">
    <source>
        <dbReference type="Pfam" id="PF00135"/>
    </source>
</evidence>
<evidence type="ECO:0000313" key="5">
    <source>
        <dbReference type="EMBL" id="KAH6646616.1"/>
    </source>
</evidence>
<dbReference type="GeneID" id="70134285"/>
<comment type="caution">
    <text evidence="5">The sequence shown here is derived from an EMBL/GenBank/DDBJ whole genome shotgun (WGS) entry which is preliminary data.</text>
</comment>
<evidence type="ECO:0000313" key="6">
    <source>
        <dbReference type="Proteomes" id="UP000758603"/>
    </source>
</evidence>
<evidence type="ECO:0000256" key="2">
    <source>
        <dbReference type="ARBA" id="ARBA00022801"/>
    </source>
</evidence>
<dbReference type="InterPro" id="IPR050309">
    <property type="entry name" value="Type-B_Carboxylest/Lipase"/>
</dbReference>
<dbReference type="EC" id="3.1.1.-" evidence="3"/>
<reference evidence="5" key="1">
    <citation type="journal article" date="2021" name="Nat. Commun.">
        <title>Genetic determinants of endophytism in the Arabidopsis root mycobiome.</title>
        <authorList>
            <person name="Mesny F."/>
            <person name="Miyauchi S."/>
            <person name="Thiergart T."/>
            <person name="Pickel B."/>
            <person name="Atanasova L."/>
            <person name="Karlsson M."/>
            <person name="Huettel B."/>
            <person name="Barry K.W."/>
            <person name="Haridas S."/>
            <person name="Chen C."/>
            <person name="Bauer D."/>
            <person name="Andreopoulos W."/>
            <person name="Pangilinan J."/>
            <person name="LaButti K."/>
            <person name="Riley R."/>
            <person name="Lipzen A."/>
            <person name="Clum A."/>
            <person name="Drula E."/>
            <person name="Henrissat B."/>
            <person name="Kohler A."/>
            <person name="Grigoriev I.V."/>
            <person name="Martin F.M."/>
            <person name="Hacquard S."/>
        </authorList>
    </citation>
    <scope>NUCLEOTIDE SEQUENCE</scope>
    <source>
        <strain evidence="5">MPI-SDFR-AT-0073</strain>
    </source>
</reference>
<dbReference type="SUPFAM" id="SSF53474">
    <property type="entry name" value="alpha/beta-Hydrolases"/>
    <property type="match status" value="1"/>
</dbReference>
<dbReference type="RefSeq" id="XP_045953130.1">
    <property type="nucleotide sequence ID" value="XM_046105394.1"/>
</dbReference>
<comment type="similarity">
    <text evidence="1 3">Belongs to the type-B carboxylesterase/lipase family.</text>
</comment>
<protein>
    <recommendedName>
        <fullName evidence="3">Carboxylic ester hydrolase</fullName>
        <ecNumber evidence="3">3.1.1.-</ecNumber>
    </recommendedName>
</protein>
<proteinExistence type="inferred from homology"/>
<dbReference type="AlphaFoldDB" id="A0A9P8RNV9"/>
<evidence type="ECO:0000256" key="1">
    <source>
        <dbReference type="ARBA" id="ARBA00005964"/>
    </source>
</evidence>
<feature type="chain" id="PRO_5040544362" description="Carboxylic ester hydrolase" evidence="3">
    <location>
        <begin position="22"/>
        <end position="529"/>
    </location>
</feature>
<organism evidence="5 6">
    <name type="scientific">Truncatella angustata</name>
    <dbReference type="NCBI Taxonomy" id="152316"/>
    <lineage>
        <taxon>Eukaryota</taxon>
        <taxon>Fungi</taxon>
        <taxon>Dikarya</taxon>
        <taxon>Ascomycota</taxon>
        <taxon>Pezizomycotina</taxon>
        <taxon>Sordariomycetes</taxon>
        <taxon>Xylariomycetidae</taxon>
        <taxon>Amphisphaeriales</taxon>
        <taxon>Sporocadaceae</taxon>
        <taxon>Truncatella</taxon>
    </lineage>
</organism>
<dbReference type="InterPro" id="IPR029058">
    <property type="entry name" value="AB_hydrolase_fold"/>
</dbReference>
<evidence type="ECO:0000256" key="3">
    <source>
        <dbReference type="RuleBase" id="RU361235"/>
    </source>
</evidence>
<feature type="domain" description="Carboxylesterase type B" evidence="4">
    <location>
        <begin position="26"/>
        <end position="495"/>
    </location>
</feature>
<accession>A0A9P8RNV9</accession>
<dbReference type="EMBL" id="JAGPXC010000009">
    <property type="protein sequence ID" value="KAH6646616.1"/>
    <property type="molecule type" value="Genomic_DNA"/>
</dbReference>
<dbReference type="Gene3D" id="3.40.50.1820">
    <property type="entry name" value="alpha/beta hydrolase"/>
    <property type="match status" value="1"/>
</dbReference>
<dbReference type="GO" id="GO:0016787">
    <property type="term" value="F:hydrolase activity"/>
    <property type="evidence" value="ECO:0007669"/>
    <property type="project" value="UniProtKB-KW"/>
</dbReference>
<keyword evidence="2 3" id="KW-0378">Hydrolase</keyword>
<dbReference type="PANTHER" id="PTHR11559">
    <property type="entry name" value="CARBOXYLESTERASE"/>
    <property type="match status" value="1"/>
</dbReference>
<dbReference type="OrthoDB" id="408631at2759"/>
<name>A0A9P8RNV9_9PEZI</name>
<dbReference type="Pfam" id="PF00135">
    <property type="entry name" value="COesterase"/>
    <property type="match status" value="1"/>
</dbReference>
<dbReference type="PROSITE" id="PS00122">
    <property type="entry name" value="CARBOXYLESTERASE_B_1"/>
    <property type="match status" value="1"/>
</dbReference>
<dbReference type="InterPro" id="IPR019826">
    <property type="entry name" value="Carboxylesterase_B_AS"/>
</dbReference>
<dbReference type="InterPro" id="IPR002018">
    <property type="entry name" value="CarbesteraseB"/>
</dbReference>
<sequence length="529" mass="57253">MPSWIVGSAWSSALLLPVARAALYDSILQTPNGPIQGYQAFNASPANMNLTNWRDVTVWKGVPFAADTSGENRFRPPQNVTAWTETLDAKDYGLSCPSSGTTYATIGEDCLNVNIWSAANSTDDKLPVVMWSYPAGGSNADPRFDGGGMADKGVVFVNYNYRTGPTGWLVTPELTQENLATVGVNSSGNYGMLDQFAAVQWIRDNIASFGGDPDHITVMGQSAGSAATYHILNSPLTKGKIVGAIIQSGVRDPHDPSAVSLAEGYQTYSVSEEFSLEFLASVNCTDIACMRSLPMETLDVSSTPGTTSASWKATLDYYCMPDTYLNTLELGLAHDVPVMTGNTKDESGASYGLNITLAEYLADLNSTYADEFPAKFLAAYPANDSATASAAENAQYTDRSIIGTQNWAAYFLSNRTSPVFTYLWDHAPPGQNAGAAHMTEIQYTQNNLYNVYYGEWEAEDYQIATKMNDYWVNFIKSGDPNGAGLVQWDSVNASTTVTQELGDGWGPLIIAHDDQVALMEEWLLTLPAI</sequence>
<feature type="signal peptide" evidence="3">
    <location>
        <begin position="1"/>
        <end position="21"/>
    </location>
</feature>
<dbReference type="Proteomes" id="UP000758603">
    <property type="component" value="Unassembled WGS sequence"/>
</dbReference>